<evidence type="ECO:0000259" key="3">
    <source>
        <dbReference type="Pfam" id="PF19803"/>
    </source>
</evidence>
<accession>A0ABU2UWH7</accession>
<evidence type="ECO:0000313" key="5">
    <source>
        <dbReference type="Proteomes" id="UP001180489"/>
    </source>
</evidence>
<proteinExistence type="predicted"/>
<dbReference type="Pfam" id="PF19803">
    <property type="entry name" value="DUF6286"/>
    <property type="match status" value="1"/>
</dbReference>
<feature type="compositionally biased region" description="Pro residues" evidence="1">
    <location>
        <begin position="385"/>
        <end position="394"/>
    </location>
</feature>
<comment type="caution">
    <text evidence="4">The sequence shown here is derived from an EMBL/GenBank/DDBJ whole genome shotgun (WGS) entry which is preliminary data.</text>
</comment>
<evidence type="ECO:0000256" key="2">
    <source>
        <dbReference type="SAM" id="Phobius"/>
    </source>
</evidence>
<feature type="region of interest" description="Disordered" evidence="1">
    <location>
        <begin position="294"/>
        <end position="394"/>
    </location>
</feature>
<organism evidence="4 5">
    <name type="scientific">Streptomyces hintoniae</name>
    <dbReference type="NCBI Taxonomy" id="3075521"/>
    <lineage>
        <taxon>Bacteria</taxon>
        <taxon>Bacillati</taxon>
        <taxon>Actinomycetota</taxon>
        <taxon>Actinomycetes</taxon>
        <taxon>Kitasatosporales</taxon>
        <taxon>Streptomycetaceae</taxon>
        <taxon>Streptomyces</taxon>
    </lineage>
</organism>
<evidence type="ECO:0000256" key="1">
    <source>
        <dbReference type="SAM" id="MobiDB-lite"/>
    </source>
</evidence>
<feature type="compositionally biased region" description="Low complexity" evidence="1">
    <location>
        <begin position="364"/>
        <end position="375"/>
    </location>
</feature>
<feature type="transmembrane region" description="Helical" evidence="2">
    <location>
        <begin position="132"/>
        <end position="153"/>
    </location>
</feature>
<feature type="region of interest" description="Disordered" evidence="1">
    <location>
        <begin position="94"/>
        <end position="116"/>
    </location>
</feature>
<protein>
    <submittedName>
        <fullName evidence="4">DUF6286 domain-containing protein</fullName>
    </submittedName>
</protein>
<feature type="transmembrane region" description="Helical" evidence="2">
    <location>
        <begin position="178"/>
        <end position="200"/>
    </location>
</feature>
<dbReference type="EMBL" id="JAVRFF010000069">
    <property type="protein sequence ID" value="MDT0477664.1"/>
    <property type="molecule type" value="Genomic_DNA"/>
</dbReference>
<evidence type="ECO:0000313" key="4">
    <source>
        <dbReference type="EMBL" id="MDT0477664.1"/>
    </source>
</evidence>
<dbReference type="InterPro" id="IPR046253">
    <property type="entry name" value="DUF6286"/>
</dbReference>
<feature type="domain" description="DUF6286" evidence="3">
    <location>
        <begin position="190"/>
        <end position="294"/>
    </location>
</feature>
<dbReference type="Proteomes" id="UP001180489">
    <property type="component" value="Unassembled WGS sequence"/>
</dbReference>
<gene>
    <name evidence="4" type="ORF">RM863_36640</name>
</gene>
<feature type="compositionally biased region" description="Basic and acidic residues" evidence="1">
    <location>
        <begin position="313"/>
        <end position="356"/>
    </location>
</feature>
<keyword evidence="2" id="KW-0472">Membrane</keyword>
<sequence>MTTAAQRGTTTVSDKAVRRIAERAATEALPGTAGATKGSATVRGRRAEVAVEVPLPYPAPLADTARRVQDHVARRTAQLTGLDLRAPHIGVTSLTSARAESPPADTPLAEDTPVGSTGRTPLRWWAQRRLPMALLTLSAAVACGALAFDLVLVHTGHRPPAAWRIATLDWLSRHGPSATASTVGAVAVALLGVVLIVLAVTPGRRGLLTVTSGSPRLVTAVDRSALASLVEDAVRDTDGIGPVRVRAGRRRVTVRAGLAFGDRDRARCAVRDAARRVLEGCDLGRTPRLRVTVRPEPVWDDATAPAGPPPPADLDKRPPDADSRPPDLEGAKIDPDRTPTADPHRTPTIDLDKKGADQGIYPANRGSDSGNRGSGPATARETPTDPQPTDPQPT</sequence>
<reference evidence="4" key="1">
    <citation type="submission" date="2024-05" db="EMBL/GenBank/DDBJ databases">
        <title>30 novel species of actinomycetes from the DSMZ collection.</title>
        <authorList>
            <person name="Nouioui I."/>
        </authorList>
    </citation>
    <scope>NUCLEOTIDE SEQUENCE</scope>
    <source>
        <strain evidence="4">DSM 41014</strain>
    </source>
</reference>
<name>A0ABU2UWH7_9ACTN</name>
<dbReference type="RefSeq" id="WP_311637758.1">
    <property type="nucleotide sequence ID" value="NZ_JAVRFF010000069.1"/>
</dbReference>
<feature type="non-terminal residue" evidence="4">
    <location>
        <position position="394"/>
    </location>
</feature>
<keyword evidence="2" id="KW-0812">Transmembrane</keyword>
<keyword evidence="2" id="KW-1133">Transmembrane helix</keyword>
<keyword evidence="5" id="KW-1185">Reference proteome</keyword>